<dbReference type="GO" id="GO:0016887">
    <property type="term" value="F:ATP hydrolysis activity"/>
    <property type="evidence" value="ECO:0007669"/>
    <property type="project" value="InterPro"/>
</dbReference>
<dbReference type="PANTHER" id="PTHR24220">
    <property type="entry name" value="IMPORT ATP-BINDING PROTEIN"/>
    <property type="match status" value="1"/>
</dbReference>
<dbReference type="GO" id="GO:0005524">
    <property type="term" value="F:ATP binding"/>
    <property type="evidence" value="ECO:0007669"/>
    <property type="project" value="UniProtKB-KW"/>
</dbReference>
<protein>
    <submittedName>
        <fullName evidence="5">ATP-binding cassette domain-containing protein</fullName>
    </submittedName>
</protein>
<feature type="domain" description="ABC transporter" evidence="4">
    <location>
        <begin position="5"/>
        <end position="241"/>
    </location>
</feature>
<dbReference type="InterPro" id="IPR017911">
    <property type="entry name" value="MacB-like_ATP-bd"/>
</dbReference>
<evidence type="ECO:0000256" key="1">
    <source>
        <dbReference type="ARBA" id="ARBA00022448"/>
    </source>
</evidence>
<name>A0A9D1PW29_9BACT</name>
<reference evidence="5" key="1">
    <citation type="journal article" date="2021" name="PeerJ">
        <title>Extensive microbial diversity within the chicken gut microbiome revealed by metagenomics and culture.</title>
        <authorList>
            <person name="Gilroy R."/>
            <person name="Ravi A."/>
            <person name="Getino M."/>
            <person name="Pursley I."/>
            <person name="Horton D.L."/>
            <person name="Alikhan N.F."/>
            <person name="Baker D."/>
            <person name="Gharbi K."/>
            <person name="Hall N."/>
            <person name="Watson M."/>
            <person name="Adriaenssens E.M."/>
            <person name="Foster-Nyarko E."/>
            <person name="Jarju S."/>
            <person name="Secka A."/>
            <person name="Antonio M."/>
            <person name="Oren A."/>
            <person name="Chaudhuri R.R."/>
            <person name="La Ragione R."/>
            <person name="Hildebrand F."/>
            <person name="Pallen M.J."/>
        </authorList>
    </citation>
    <scope>NUCLEOTIDE SEQUENCE</scope>
    <source>
        <strain evidence="5">ChiHecec2B26-446</strain>
    </source>
</reference>
<keyword evidence="2" id="KW-0547">Nucleotide-binding</keyword>
<dbReference type="Gene3D" id="3.40.50.2000">
    <property type="entry name" value="Glycogen Phosphorylase B"/>
    <property type="match status" value="2"/>
</dbReference>
<dbReference type="CDD" id="cd03255">
    <property type="entry name" value="ABC_MJ0796_LolCDE_FtsE"/>
    <property type="match status" value="1"/>
</dbReference>
<evidence type="ECO:0000256" key="2">
    <source>
        <dbReference type="ARBA" id="ARBA00022741"/>
    </source>
</evidence>
<dbReference type="InterPro" id="IPR001296">
    <property type="entry name" value="Glyco_trans_1"/>
</dbReference>
<dbReference type="Gene3D" id="3.40.50.300">
    <property type="entry name" value="P-loop containing nucleotide triphosphate hydrolases"/>
    <property type="match status" value="1"/>
</dbReference>
<organism evidence="5 6">
    <name type="scientific">Candidatus Desulfovibrio intestinipullorum</name>
    <dbReference type="NCBI Taxonomy" id="2838536"/>
    <lineage>
        <taxon>Bacteria</taxon>
        <taxon>Pseudomonadati</taxon>
        <taxon>Thermodesulfobacteriota</taxon>
        <taxon>Desulfovibrionia</taxon>
        <taxon>Desulfovibrionales</taxon>
        <taxon>Desulfovibrionaceae</taxon>
        <taxon>Desulfovibrio</taxon>
    </lineage>
</organism>
<dbReference type="SUPFAM" id="SSF52540">
    <property type="entry name" value="P-loop containing nucleoside triphosphate hydrolases"/>
    <property type="match status" value="1"/>
</dbReference>
<dbReference type="GO" id="GO:0022857">
    <property type="term" value="F:transmembrane transporter activity"/>
    <property type="evidence" value="ECO:0007669"/>
    <property type="project" value="TreeGrafter"/>
</dbReference>
<dbReference type="InterPro" id="IPR017871">
    <property type="entry name" value="ABC_transporter-like_CS"/>
</dbReference>
<sequence length="660" mass="72033">MAPVIVAHDLRKRYAGFAPVLRGVNLEVEPGELVAIMGPSGCGKSTMLHVLGLLHAPDSGTVSILGKDVLSLNREETAAFRRDNLGFVMQQSNLFDHSTVFENVEFPLIYKEVPAAERWPRVIRALELVRLSSRVHYPSNRLSGGEQQRVAIARAMVNNPRILMADEPTGALDQRTSRLIMENFRKLCHSGGVAMVMVTHDAKMADFCDSVYTLEEGLLVCQRRSIPDVGANAGADLLKGPDIRLRTAMVATNFLKAGGEAPRTQAHMLHEQGLLTHVVTLQGGSLLGKEMQSYSLPMPVRHMGGLQAGSVRRAWVAPGRLTPEAERDFAQCRGILRRRASVRWTRAQGTDLARWARREGVECLYAAGGVRAPLVCWLASHMSGLPFAMDVRDTDIWLAAAREHNESVLQAFGILARDALFVRCTTRELLEALTAVVPAGLRAKLAWIPDPLTLVPQDEELAVAQIHEASKLPHIVACGVMEKRKGFDVLLKALARVRTLGREFRCTIAGQGPEYKALKSLAKKLDLGQCVRFPGFVPHANMNSLYLDADVFVACGQSLPGQPADGIPSALAEAMAFFVPVVVSDLPGQAWLVGQSGSIVPQGDDKALAEALEPLLLLQDKAQLEARLAQGTRGRERVLQLLERVPEALGQLFAPLLGRR</sequence>
<dbReference type="AlphaFoldDB" id="A0A9D1PW29"/>
<evidence type="ECO:0000313" key="5">
    <source>
        <dbReference type="EMBL" id="HIV99686.1"/>
    </source>
</evidence>
<dbReference type="Pfam" id="PF00534">
    <property type="entry name" value="Glycos_transf_1"/>
    <property type="match status" value="1"/>
</dbReference>
<dbReference type="InterPro" id="IPR027417">
    <property type="entry name" value="P-loop_NTPase"/>
</dbReference>
<dbReference type="Proteomes" id="UP000886752">
    <property type="component" value="Unassembled WGS sequence"/>
</dbReference>
<proteinExistence type="predicted"/>
<gene>
    <name evidence="5" type="ORF">H9894_00605</name>
</gene>
<accession>A0A9D1PW29</accession>
<dbReference type="SUPFAM" id="SSF53756">
    <property type="entry name" value="UDP-Glycosyltransferase/glycogen phosphorylase"/>
    <property type="match status" value="1"/>
</dbReference>
<dbReference type="SMART" id="SM00382">
    <property type="entry name" value="AAA"/>
    <property type="match status" value="1"/>
</dbReference>
<dbReference type="InterPro" id="IPR003593">
    <property type="entry name" value="AAA+_ATPase"/>
</dbReference>
<dbReference type="PROSITE" id="PS50893">
    <property type="entry name" value="ABC_TRANSPORTER_2"/>
    <property type="match status" value="1"/>
</dbReference>
<keyword evidence="3 5" id="KW-0067">ATP-binding</keyword>
<dbReference type="PROSITE" id="PS00211">
    <property type="entry name" value="ABC_TRANSPORTER_1"/>
    <property type="match status" value="1"/>
</dbReference>
<reference evidence="5" key="2">
    <citation type="submission" date="2021-04" db="EMBL/GenBank/DDBJ databases">
        <authorList>
            <person name="Gilroy R."/>
        </authorList>
    </citation>
    <scope>NUCLEOTIDE SEQUENCE</scope>
    <source>
        <strain evidence="5">ChiHecec2B26-446</strain>
    </source>
</reference>
<dbReference type="GO" id="GO:0005886">
    <property type="term" value="C:plasma membrane"/>
    <property type="evidence" value="ECO:0007669"/>
    <property type="project" value="TreeGrafter"/>
</dbReference>
<keyword evidence="1" id="KW-0813">Transport</keyword>
<dbReference type="GO" id="GO:0016757">
    <property type="term" value="F:glycosyltransferase activity"/>
    <property type="evidence" value="ECO:0007669"/>
    <property type="project" value="InterPro"/>
</dbReference>
<dbReference type="InterPro" id="IPR015854">
    <property type="entry name" value="ABC_transpr_LolD-like"/>
</dbReference>
<comment type="caution">
    <text evidence="5">The sequence shown here is derived from an EMBL/GenBank/DDBJ whole genome shotgun (WGS) entry which is preliminary data.</text>
</comment>
<dbReference type="PANTHER" id="PTHR24220:SF86">
    <property type="entry name" value="ABC TRANSPORTER ABCH.1"/>
    <property type="match status" value="1"/>
</dbReference>
<evidence type="ECO:0000256" key="3">
    <source>
        <dbReference type="ARBA" id="ARBA00022840"/>
    </source>
</evidence>
<dbReference type="EMBL" id="DXHV01000008">
    <property type="protein sequence ID" value="HIV99686.1"/>
    <property type="molecule type" value="Genomic_DNA"/>
</dbReference>
<dbReference type="InterPro" id="IPR003439">
    <property type="entry name" value="ABC_transporter-like_ATP-bd"/>
</dbReference>
<evidence type="ECO:0000259" key="4">
    <source>
        <dbReference type="PROSITE" id="PS50893"/>
    </source>
</evidence>
<dbReference type="Pfam" id="PF00005">
    <property type="entry name" value="ABC_tran"/>
    <property type="match status" value="1"/>
</dbReference>
<evidence type="ECO:0000313" key="6">
    <source>
        <dbReference type="Proteomes" id="UP000886752"/>
    </source>
</evidence>